<proteinExistence type="predicted"/>
<protein>
    <submittedName>
        <fullName evidence="1">Uncharacterized protein</fullName>
    </submittedName>
</protein>
<feature type="non-terminal residue" evidence="1">
    <location>
        <position position="163"/>
    </location>
</feature>
<comment type="caution">
    <text evidence="1">The sequence shown here is derived from an EMBL/GenBank/DDBJ whole genome shotgun (WGS) entry which is preliminary data.</text>
</comment>
<dbReference type="EMBL" id="JAHLJV010000103">
    <property type="protein sequence ID" value="KAK1572851.1"/>
    <property type="molecule type" value="Genomic_DNA"/>
</dbReference>
<sequence length="163" mass="18152">MVPLKRTFNVPPPHLPSEDLLHPLNGPLHVLTAGGFTHPGTAPYVLSTSPFLSQPLSNIDRGLSVPVVSSPIVRSWAIGEHHAADSFYAFRNAAPQPNERTSDFFAPPLDKSEPIIWGASDRLREELLETVSTYFLFSCHLSHHNTFSYYECCKNVNHPTHNL</sequence>
<reference evidence="1" key="1">
    <citation type="submission" date="2021-06" db="EMBL/GenBank/DDBJ databases">
        <title>Comparative genomics, transcriptomics and evolutionary studies reveal genomic signatures of adaptation to plant cell wall in hemibiotrophic fungi.</title>
        <authorList>
            <consortium name="DOE Joint Genome Institute"/>
            <person name="Baroncelli R."/>
            <person name="Diaz J.F."/>
            <person name="Benocci T."/>
            <person name="Peng M."/>
            <person name="Battaglia E."/>
            <person name="Haridas S."/>
            <person name="Andreopoulos W."/>
            <person name="Labutti K."/>
            <person name="Pangilinan J."/>
            <person name="Floch G.L."/>
            <person name="Makela M.R."/>
            <person name="Henrissat B."/>
            <person name="Grigoriev I.V."/>
            <person name="Crouch J.A."/>
            <person name="De Vries R.P."/>
            <person name="Sukno S.A."/>
            <person name="Thon M.R."/>
        </authorList>
    </citation>
    <scope>NUCLEOTIDE SEQUENCE</scope>
    <source>
        <strain evidence="1">CBS 125086</strain>
    </source>
</reference>
<accession>A0AAD8V062</accession>
<evidence type="ECO:0000313" key="1">
    <source>
        <dbReference type="EMBL" id="KAK1572851.1"/>
    </source>
</evidence>
<dbReference type="AlphaFoldDB" id="A0AAD8V062"/>
<gene>
    <name evidence="1" type="ORF">LY79DRAFT_569672</name>
</gene>
<organism evidence="1 2">
    <name type="scientific">Colletotrichum navitas</name>
    <dbReference type="NCBI Taxonomy" id="681940"/>
    <lineage>
        <taxon>Eukaryota</taxon>
        <taxon>Fungi</taxon>
        <taxon>Dikarya</taxon>
        <taxon>Ascomycota</taxon>
        <taxon>Pezizomycotina</taxon>
        <taxon>Sordariomycetes</taxon>
        <taxon>Hypocreomycetidae</taxon>
        <taxon>Glomerellales</taxon>
        <taxon>Glomerellaceae</taxon>
        <taxon>Colletotrichum</taxon>
        <taxon>Colletotrichum graminicola species complex</taxon>
    </lineage>
</organism>
<dbReference type="RefSeq" id="XP_060408623.1">
    <property type="nucleotide sequence ID" value="XM_060559071.1"/>
</dbReference>
<dbReference type="GeneID" id="85443311"/>
<evidence type="ECO:0000313" key="2">
    <source>
        <dbReference type="Proteomes" id="UP001230504"/>
    </source>
</evidence>
<dbReference type="Proteomes" id="UP001230504">
    <property type="component" value="Unassembled WGS sequence"/>
</dbReference>
<keyword evidence="2" id="KW-1185">Reference proteome</keyword>
<name>A0AAD8V062_9PEZI</name>